<gene>
    <name evidence="1" type="ORF">ACFSXZ_32970</name>
</gene>
<accession>A0ABW5G2B4</accession>
<keyword evidence="1" id="KW-0547">Nucleotide-binding</keyword>
<keyword evidence="2" id="KW-1185">Reference proteome</keyword>
<sequence>MHTITPPSEETSADQRLLAEAGRFTKAAFDARPVLTADDSDLDLHLFRGTYLPAFAAAEALDDNRPVGADLAWLRLTTPAGTPTGLGVLAVGKDPSAHVPGAYLQFVRYQGVDLDAPVVDQHELRGNVVGTAARLSALLAGHLRTRLAESDGFREEQVPDYPPEALRETCMNAIMHRDYENSFAPVRIAWFDDRIEVTNPGGPYGQVRPDNFDRVTDYRNPGLARAMKALGYVNRFGRGIWRIRSAMARGGSPVPEFHVDASSWLVILRKWP</sequence>
<keyword evidence="1" id="KW-0067">ATP-binding</keyword>
<evidence type="ECO:0000313" key="1">
    <source>
        <dbReference type="EMBL" id="MFD2421153.1"/>
    </source>
</evidence>
<dbReference type="Gene3D" id="3.30.565.60">
    <property type="match status" value="1"/>
</dbReference>
<name>A0ABW5G2B4_9PSEU</name>
<evidence type="ECO:0000313" key="2">
    <source>
        <dbReference type="Proteomes" id="UP001597417"/>
    </source>
</evidence>
<dbReference type="EMBL" id="JBHUKR010000021">
    <property type="protein sequence ID" value="MFD2421153.1"/>
    <property type="molecule type" value="Genomic_DNA"/>
</dbReference>
<reference evidence="2" key="1">
    <citation type="journal article" date="2019" name="Int. J. Syst. Evol. Microbiol.">
        <title>The Global Catalogue of Microorganisms (GCM) 10K type strain sequencing project: providing services to taxonomists for standard genome sequencing and annotation.</title>
        <authorList>
            <consortium name="The Broad Institute Genomics Platform"/>
            <consortium name="The Broad Institute Genome Sequencing Center for Infectious Disease"/>
            <person name="Wu L."/>
            <person name="Ma J."/>
        </authorList>
    </citation>
    <scope>NUCLEOTIDE SEQUENCE [LARGE SCALE GENOMIC DNA]</scope>
    <source>
        <strain evidence="2">CGMCC 4.7645</strain>
    </source>
</reference>
<dbReference type="PANTHER" id="PTHR30595">
    <property type="entry name" value="GLPR-RELATED TRANSCRIPTIONAL REPRESSOR"/>
    <property type="match status" value="1"/>
</dbReference>
<dbReference type="GO" id="GO:0005524">
    <property type="term" value="F:ATP binding"/>
    <property type="evidence" value="ECO:0007669"/>
    <property type="project" value="UniProtKB-KW"/>
</dbReference>
<dbReference type="PANTHER" id="PTHR30595:SF6">
    <property type="entry name" value="SCHLAFEN ALBA-2 DOMAIN-CONTAINING PROTEIN"/>
    <property type="match status" value="1"/>
</dbReference>
<dbReference type="Proteomes" id="UP001597417">
    <property type="component" value="Unassembled WGS sequence"/>
</dbReference>
<comment type="caution">
    <text evidence="1">The sequence shown here is derived from an EMBL/GenBank/DDBJ whole genome shotgun (WGS) entry which is preliminary data.</text>
</comment>
<protein>
    <submittedName>
        <fullName evidence="1">ATP-binding protein</fullName>
    </submittedName>
</protein>
<proteinExistence type="predicted"/>
<dbReference type="InterPro" id="IPR038475">
    <property type="entry name" value="RecG_C_sf"/>
</dbReference>
<dbReference type="RefSeq" id="WP_378269583.1">
    <property type="nucleotide sequence ID" value="NZ_JBHUKR010000021.1"/>
</dbReference>
<organism evidence="1 2">
    <name type="scientific">Amycolatopsis pigmentata</name>
    <dbReference type="NCBI Taxonomy" id="450801"/>
    <lineage>
        <taxon>Bacteria</taxon>
        <taxon>Bacillati</taxon>
        <taxon>Actinomycetota</taxon>
        <taxon>Actinomycetes</taxon>
        <taxon>Pseudonocardiales</taxon>
        <taxon>Pseudonocardiaceae</taxon>
        <taxon>Amycolatopsis</taxon>
    </lineage>
</organism>
<dbReference type="Pfam" id="PF13749">
    <property type="entry name" value="HATPase_c_4"/>
    <property type="match status" value="1"/>
</dbReference>